<keyword evidence="2" id="KW-1185">Reference proteome</keyword>
<reference evidence="1 2" key="1">
    <citation type="submission" date="2019-12" db="EMBL/GenBank/DDBJ databases">
        <title>Microbes associate with the intestines of laboratory mice.</title>
        <authorList>
            <person name="Navarre W."/>
            <person name="Wong E."/>
        </authorList>
    </citation>
    <scope>NUCLEOTIDE SEQUENCE [LARGE SCALE GENOMIC DNA]</scope>
    <source>
        <strain evidence="1 2">NM66_B29</strain>
    </source>
</reference>
<evidence type="ECO:0000313" key="1">
    <source>
        <dbReference type="EMBL" id="MVX60108.1"/>
    </source>
</evidence>
<dbReference type="RefSeq" id="WP_160344443.1">
    <property type="nucleotide sequence ID" value="NZ_JAOAKZ010000014.1"/>
</dbReference>
<dbReference type="InterPro" id="IPR016181">
    <property type="entry name" value="Acyl_CoA_acyltransferase"/>
</dbReference>
<gene>
    <name evidence="1" type="ORF">GKZ27_01280</name>
</gene>
<accession>A0A6N8JJS6</accession>
<name>A0A6N8JJS6_9ACTN</name>
<proteinExistence type="predicted"/>
<comment type="caution">
    <text evidence="1">The sequence shown here is derived from an EMBL/GenBank/DDBJ whole genome shotgun (WGS) entry which is preliminary data.</text>
</comment>
<dbReference type="Proteomes" id="UP000463388">
    <property type="component" value="Unassembled WGS sequence"/>
</dbReference>
<evidence type="ECO:0008006" key="3">
    <source>
        <dbReference type="Google" id="ProtNLM"/>
    </source>
</evidence>
<evidence type="ECO:0000313" key="2">
    <source>
        <dbReference type="Proteomes" id="UP000463388"/>
    </source>
</evidence>
<protein>
    <recommendedName>
        <fullName evidence="3">N-acetyltransferase domain-containing protein</fullName>
    </recommendedName>
</protein>
<dbReference type="OrthoDB" id="9789053at2"/>
<sequence length="50" mass="5625">MGHGRLYLVTDLVGFYEKCGWEYVGEVNELDGGPIRLYGANALLHREQGK</sequence>
<dbReference type="SUPFAM" id="SSF55729">
    <property type="entry name" value="Acyl-CoA N-acyltransferases (Nat)"/>
    <property type="match status" value="1"/>
</dbReference>
<dbReference type="EMBL" id="WSRR01000002">
    <property type="protein sequence ID" value="MVX60108.1"/>
    <property type="molecule type" value="Genomic_DNA"/>
</dbReference>
<organism evidence="1 2">
    <name type="scientific">Adlercreutzia mucosicola</name>
    <dbReference type="NCBI Taxonomy" id="580026"/>
    <lineage>
        <taxon>Bacteria</taxon>
        <taxon>Bacillati</taxon>
        <taxon>Actinomycetota</taxon>
        <taxon>Coriobacteriia</taxon>
        <taxon>Eggerthellales</taxon>
        <taxon>Eggerthellaceae</taxon>
        <taxon>Adlercreutzia</taxon>
    </lineage>
</organism>
<dbReference type="AlphaFoldDB" id="A0A6N8JJS6"/>